<dbReference type="OrthoDB" id="9780302at2"/>
<evidence type="ECO:0000256" key="1">
    <source>
        <dbReference type="ARBA" id="ARBA00004117"/>
    </source>
</evidence>
<sequence>MQATSPRHLTGRQKAAVLLIAMGQEHSSRLFQHLEEDEVEQLTYEIANTRNVDAETRDLVIQEFAELALAQEYISRGGIDYARQVLENAFGPERARTVIERLTASLRVRPFDFARRANPSQLFDFIRKEHPQTIAVIMAYLTPEQAGTILSALPPERQVEVAQRLATLDRISPEVLHEIEHALEERLSGLVGDESLAAGGIDAAVAVLTKVDRSTEKRILETLEQTEPELAEEIRSKMFVFEDLFLLDDRAMQRVIREVQSSDWALALKTASEEVSQRVFRNMSKRAGEMLREEMEYLGPVRLRDVEEAQQRIVAMVRQLEEAGEIVVSRGGEDQVVV</sequence>
<keyword evidence="5" id="KW-1003">Cell membrane</keyword>
<dbReference type="FunFam" id="1.10.220.30:FF:000001">
    <property type="entry name" value="Flagellar motor switch protein FliG"/>
    <property type="match status" value="1"/>
</dbReference>
<reference evidence="14" key="2">
    <citation type="journal article" date="2016" name="Int. J. Syst. Evol. Microbiol.">
        <title>Complete genome sequence and cell structure of Limnochorda pilosa, a Gram-negative spore-former within the phylum Firmicutes.</title>
        <authorList>
            <person name="Watanabe M."/>
            <person name="Kojima H."/>
            <person name="Fukui M."/>
        </authorList>
    </citation>
    <scope>NUCLEOTIDE SEQUENCE [LARGE SCALE GENOMIC DNA]</scope>
    <source>
        <strain evidence="14">HC45</strain>
    </source>
</reference>
<comment type="subcellular location">
    <subcellularLocation>
        <location evidence="1">Bacterial flagellum basal body</location>
    </subcellularLocation>
    <subcellularLocation>
        <location evidence="2">Cell membrane</location>
        <topology evidence="2">Peripheral membrane protein</topology>
        <orientation evidence="2">Cytoplasmic side</orientation>
    </subcellularLocation>
</comment>
<dbReference type="InterPro" id="IPR000090">
    <property type="entry name" value="Flg_Motor_Flig"/>
</dbReference>
<evidence type="ECO:0000259" key="11">
    <source>
        <dbReference type="Pfam" id="PF14841"/>
    </source>
</evidence>
<evidence type="ECO:0000259" key="10">
    <source>
        <dbReference type="Pfam" id="PF01706"/>
    </source>
</evidence>
<dbReference type="PRINTS" id="PR00954">
    <property type="entry name" value="FLGMOTORFLIG"/>
</dbReference>
<proteinExistence type="inferred from homology"/>
<dbReference type="GO" id="GO:0071973">
    <property type="term" value="P:bacterial-type flagellum-dependent cell motility"/>
    <property type="evidence" value="ECO:0007669"/>
    <property type="project" value="InterPro"/>
</dbReference>
<feature type="domain" description="Flagellar motor switch protein FliG middle" evidence="11">
    <location>
        <begin position="119"/>
        <end position="191"/>
    </location>
</feature>
<dbReference type="PATRIC" id="fig|1555112.3.peg.1685"/>
<keyword evidence="8" id="KW-0472">Membrane</keyword>
<name>A0A0K2SK56_LIMPI</name>
<dbReference type="InterPro" id="IPR028263">
    <property type="entry name" value="FliG_N"/>
</dbReference>
<evidence type="ECO:0000256" key="5">
    <source>
        <dbReference type="ARBA" id="ARBA00022475"/>
    </source>
</evidence>
<dbReference type="GO" id="GO:0006935">
    <property type="term" value="P:chemotaxis"/>
    <property type="evidence" value="ECO:0007669"/>
    <property type="project" value="UniProtKB-KW"/>
</dbReference>
<dbReference type="InterPro" id="IPR032779">
    <property type="entry name" value="FliG_M"/>
</dbReference>
<keyword evidence="14" id="KW-1185">Reference proteome</keyword>
<evidence type="ECO:0000313" key="13">
    <source>
        <dbReference type="EMBL" id="BAS27498.1"/>
    </source>
</evidence>
<evidence type="ECO:0000256" key="4">
    <source>
        <dbReference type="ARBA" id="ARBA00021870"/>
    </source>
</evidence>
<feature type="domain" description="Flagellar motor switch protein FliG C-terminal" evidence="10">
    <location>
        <begin position="221"/>
        <end position="327"/>
    </location>
</feature>
<keyword evidence="13" id="KW-0282">Flagellum</keyword>
<evidence type="ECO:0000256" key="6">
    <source>
        <dbReference type="ARBA" id="ARBA00022500"/>
    </source>
</evidence>
<dbReference type="AlphaFoldDB" id="A0A0K2SK56"/>
<comment type="similarity">
    <text evidence="3">Belongs to the FliG family.</text>
</comment>
<dbReference type="Pfam" id="PF01706">
    <property type="entry name" value="FliG_C"/>
    <property type="match status" value="1"/>
</dbReference>
<evidence type="ECO:0000256" key="3">
    <source>
        <dbReference type="ARBA" id="ARBA00010299"/>
    </source>
</evidence>
<dbReference type="GO" id="GO:0003774">
    <property type="term" value="F:cytoskeletal motor activity"/>
    <property type="evidence" value="ECO:0007669"/>
    <property type="project" value="InterPro"/>
</dbReference>
<keyword evidence="7" id="KW-0283">Flagellar rotation</keyword>
<dbReference type="STRING" id="1555112.LIP_1652"/>
<dbReference type="KEGG" id="lpil:LIP_1652"/>
<keyword evidence="6" id="KW-0145">Chemotaxis</keyword>
<dbReference type="PIRSF" id="PIRSF003161">
    <property type="entry name" value="FliG"/>
    <property type="match status" value="1"/>
</dbReference>
<keyword evidence="13" id="KW-0969">Cilium</keyword>
<organism evidence="13 14">
    <name type="scientific">Limnochorda pilosa</name>
    <dbReference type="NCBI Taxonomy" id="1555112"/>
    <lineage>
        <taxon>Bacteria</taxon>
        <taxon>Bacillati</taxon>
        <taxon>Bacillota</taxon>
        <taxon>Limnochordia</taxon>
        <taxon>Limnochordales</taxon>
        <taxon>Limnochordaceae</taxon>
        <taxon>Limnochorda</taxon>
    </lineage>
</organism>
<evidence type="ECO:0000256" key="9">
    <source>
        <dbReference type="ARBA" id="ARBA00023143"/>
    </source>
</evidence>
<evidence type="ECO:0000256" key="2">
    <source>
        <dbReference type="ARBA" id="ARBA00004413"/>
    </source>
</evidence>
<protein>
    <recommendedName>
        <fullName evidence="4">Flagellar motor switch protein FliG</fullName>
    </recommendedName>
</protein>
<dbReference type="Proteomes" id="UP000065807">
    <property type="component" value="Chromosome"/>
</dbReference>
<dbReference type="Gene3D" id="1.10.220.30">
    <property type="match status" value="3"/>
</dbReference>
<dbReference type="Pfam" id="PF14842">
    <property type="entry name" value="FliG_N"/>
    <property type="match status" value="1"/>
</dbReference>
<dbReference type="PANTHER" id="PTHR30534:SF0">
    <property type="entry name" value="FLAGELLAR MOTOR SWITCH PROTEIN FLIG"/>
    <property type="match status" value="1"/>
</dbReference>
<dbReference type="PANTHER" id="PTHR30534">
    <property type="entry name" value="FLAGELLAR MOTOR SWITCH PROTEIN FLIG"/>
    <property type="match status" value="1"/>
</dbReference>
<dbReference type="Pfam" id="PF14841">
    <property type="entry name" value="FliG_M"/>
    <property type="match status" value="1"/>
</dbReference>
<dbReference type="SUPFAM" id="SSF48029">
    <property type="entry name" value="FliG"/>
    <property type="match status" value="2"/>
</dbReference>
<keyword evidence="9" id="KW-0975">Bacterial flagellum</keyword>
<evidence type="ECO:0000259" key="12">
    <source>
        <dbReference type="Pfam" id="PF14842"/>
    </source>
</evidence>
<evidence type="ECO:0000313" key="14">
    <source>
        <dbReference type="Proteomes" id="UP000065807"/>
    </source>
</evidence>
<gene>
    <name evidence="13" type="ORF">LIP_1652</name>
</gene>
<feature type="domain" description="Flagellar motor switch protein FliG N-terminal" evidence="12">
    <location>
        <begin position="9"/>
        <end position="111"/>
    </location>
</feature>
<reference evidence="14" key="1">
    <citation type="submission" date="2015-07" db="EMBL/GenBank/DDBJ databases">
        <title>Complete genome sequence and phylogenetic analysis of Limnochorda pilosa.</title>
        <authorList>
            <person name="Watanabe M."/>
            <person name="Kojima H."/>
            <person name="Fukui M."/>
        </authorList>
    </citation>
    <scope>NUCLEOTIDE SEQUENCE [LARGE SCALE GENOMIC DNA]</scope>
    <source>
        <strain evidence="14">HC45</strain>
    </source>
</reference>
<dbReference type="GO" id="GO:0009425">
    <property type="term" value="C:bacterial-type flagellum basal body"/>
    <property type="evidence" value="ECO:0007669"/>
    <property type="project" value="UniProtKB-SubCell"/>
</dbReference>
<keyword evidence="13" id="KW-0966">Cell projection</keyword>
<dbReference type="GO" id="GO:0005886">
    <property type="term" value="C:plasma membrane"/>
    <property type="evidence" value="ECO:0007669"/>
    <property type="project" value="UniProtKB-SubCell"/>
</dbReference>
<evidence type="ECO:0000256" key="8">
    <source>
        <dbReference type="ARBA" id="ARBA00023136"/>
    </source>
</evidence>
<evidence type="ECO:0000256" key="7">
    <source>
        <dbReference type="ARBA" id="ARBA00022779"/>
    </source>
</evidence>
<accession>A0A0K2SK56</accession>
<dbReference type="NCBIfam" id="TIGR00207">
    <property type="entry name" value="fliG"/>
    <property type="match status" value="1"/>
</dbReference>
<dbReference type="EMBL" id="AP014924">
    <property type="protein sequence ID" value="BAS27498.1"/>
    <property type="molecule type" value="Genomic_DNA"/>
</dbReference>
<dbReference type="InterPro" id="IPR011002">
    <property type="entry name" value="FliG_a-hlx"/>
</dbReference>
<dbReference type="InterPro" id="IPR023087">
    <property type="entry name" value="Flg_Motor_Flig_C"/>
</dbReference>